<feature type="signal peptide" evidence="3">
    <location>
        <begin position="1"/>
        <end position="22"/>
    </location>
</feature>
<dbReference type="GO" id="GO:0004565">
    <property type="term" value="F:beta-galactosidase activity"/>
    <property type="evidence" value="ECO:0007669"/>
    <property type="project" value="InterPro"/>
</dbReference>
<protein>
    <submittedName>
        <fullName evidence="5">T9SS type A sorting domain-containing protein</fullName>
    </submittedName>
</protein>
<dbReference type="InterPro" id="IPR026444">
    <property type="entry name" value="Secre_tail"/>
</dbReference>
<sequence length="1640" mass="173890">MKNRLICLCAIIYSFMSVTAFAQVTDVTPTSYGIWQSFGDPVSATVNPEIKGRLCNFKWADIQPSENTWDWTSFDKELAARADDELPVIFMVYTEEDAPTWLYSKGVPKVIQKDRKGNIIAESPYFKDALYKSYFKDMIHKVREHVESLPAYIRNQVVAVQACLGSTGDYISYKGDVDYQYRIGNGEFYALFQEFSQVFYDEYKNTNPKIYVLHNPKNNGPEQASWIFQNCPGGWIKIGSIGKGFQLNDEKTKAGWLYPLLNKKILNGEYVRSRSEIIGGSTKAPWWTKAPAKNMFALMCYGIYWGLDWSNQGYDQIGDNIYDSAFGFYNRYAGKKDPTQSVYAMCALKDVLDAADKVRFPENKYGNAVRGNDNRYVKIASEYASNGAKLEDTYIAMGDELGNLSAKGTNDVGWDLFSGNYDRYIKQVKSNETSVGYWNIESADKNSMYGKYGRGFDLAKGKDALYFNIEDTFFNNVPLTGSHPVVLEVVYLDNNSGSWNLMYDGVDNADKIALTVSGTKSMLWKKASVTLTDAYFGNRGKNGADFYIANTGTENVIFSIVELRRPVAGEKPGLTATELKPFSTACAQGPTFQVLYVGGAFMPDGNAIVGPLKGFSFSIDSGRTYPDSVIIKNHGAQFNQKIFVKYNPAAEGVFNGAIPVRADNVEPISVNVTASSVNSSPQLSQTVKNVSCFGANDGSIDLTCKGGIGPFTYSWAGVSNFKASSEDISNLAPGNYIVTVTSPGGCTAKTTIEIKSPKALLINANAPQIPANEFSTNVNVTATGGVAPYTGTGNFVVTPGTYTYKITDANGCSASADVTVTKSAGALSAFASSKNISCHGGFTTITVNAQGGKTPYKGTGDFIVSAGTYTYVVKDANGVESSVTVTVTEPPVLNALTEQEAILCNGDTATITVSATGGVTPYTGVGNFSVRAGVYSYTVVDANGCRAVKTINVPQPTKLKASVAANEILCNGNTTDVVVSASGGVAPYTGTGNFAVTAGTHEFAVKDNNGCEALKSVEIVEPQPLQVNASAAPLVENKATTTVNIAATGGVAPYSGVGNFEAAPGTYSYVITDANGCKANTSVTVSNSEVKPLVINVTAKDILCAGGTTNVNVVARGGIEPYAGTGTFSVTAGTYTYTVTDANGSTAQSTISITEPQPLAVSFNDMADIAACQGASVAIAVDVTGGTAPYQYNLNAGAYQSSKEFKNLADGAYTIIVKDDNGCLASTSAVVNKVPAMRAWLTEVLDVSQCGFADGSVTVANQGGIGPFLYSIDGDTYQASNIFANLPENDYTISVKDGRGCGTTALTTVAREGELKLSVTNNIPVSACSNNDGELTVSASGGSGSYQYCVNGQPFKKNNVFGSLAAGDYTVTVQDWRGCSKSITVTVNKIAPLAAKIQSVINAGSCSNDGSLTMSVSGGTAPYTYSVNGGAAQNSNVFNQLAAGIYKVNVADARGCMSTVMATISKHAQPELSLTATDASCVSAADGTITANISGGIAPYRFSIDGKPFANSNVFANLRAGKHIVSIEDSKGCSATAGITVMEGTGNCGPSLPNGLDVNNDRLQVAILNNPSPTNFTLVTNSLNNDKLDVYVIDVTGKVIYKTTGSSNQRYVFGSDFASGMYIVRVIKGVQVADTKIIKQ</sequence>
<dbReference type="Proteomes" id="UP000628448">
    <property type="component" value="Unassembled WGS sequence"/>
</dbReference>
<comment type="caution">
    <text evidence="5">The sequence shown here is derived from an EMBL/GenBank/DDBJ whole genome shotgun (WGS) entry which is preliminary data.</text>
</comment>
<reference evidence="5" key="1">
    <citation type="submission" date="2020-11" db="EMBL/GenBank/DDBJ databases">
        <title>Bacterial whole genome sequence for Panacibacter sp. DH6.</title>
        <authorList>
            <person name="Le V."/>
            <person name="Ko S."/>
            <person name="Ahn C.-Y."/>
            <person name="Oh H.-M."/>
        </authorList>
    </citation>
    <scope>NUCLEOTIDE SEQUENCE</scope>
    <source>
        <strain evidence="5">DH6</strain>
    </source>
</reference>
<feature type="domain" description="Glycoside hydrolase family 42 N-terminal" evidence="4">
    <location>
        <begin position="53"/>
        <end position="152"/>
    </location>
</feature>
<dbReference type="Pfam" id="PF13573">
    <property type="entry name" value="SprB"/>
    <property type="match status" value="4"/>
</dbReference>
<organism evidence="5 6">
    <name type="scientific">Panacibacter microcysteis</name>
    <dbReference type="NCBI Taxonomy" id="2793269"/>
    <lineage>
        <taxon>Bacteria</taxon>
        <taxon>Pseudomonadati</taxon>
        <taxon>Bacteroidota</taxon>
        <taxon>Chitinophagia</taxon>
        <taxon>Chitinophagales</taxon>
        <taxon>Chitinophagaceae</taxon>
        <taxon>Panacibacter</taxon>
    </lineage>
</organism>
<dbReference type="EMBL" id="JADWYR010000001">
    <property type="protein sequence ID" value="MBG9375616.1"/>
    <property type="molecule type" value="Genomic_DNA"/>
</dbReference>
<evidence type="ECO:0000256" key="1">
    <source>
        <dbReference type="ARBA" id="ARBA00022801"/>
    </source>
</evidence>
<dbReference type="Gene3D" id="3.20.20.80">
    <property type="entry name" value="Glycosidases"/>
    <property type="match status" value="1"/>
</dbReference>
<evidence type="ECO:0000313" key="6">
    <source>
        <dbReference type="Proteomes" id="UP000628448"/>
    </source>
</evidence>
<evidence type="ECO:0000259" key="4">
    <source>
        <dbReference type="Pfam" id="PF02449"/>
    </source>
</evidence>
<feature type="chain" id="PRO_5037184903" evidence="3">
    <location>
        <begin position="23"/>
        <end position="1640"/>
    </location>
</feature>
<keyword evidence="2" id="KW-0326">Glycosidase</keyword>
<dbReference type="InterPro" id="IPR025667">
    <property type="entry name" value="SprB_repeat"/>
</dbReference>
<keyword evidence="6" id="KW-1185">Reference proteome</keyword>
<keyword evidence="3" id="KW-0732">Signal</keyword>
<keyword evidence="1" id="KW-0378">Hydrolase</keyword>
<evidence type="ECO:0000256" key="2">
    <source>
        <dbReference type="ARBA" id="ARBA00023295"/>
    </source>
</evidence>
<dbReference type="NCBIfam" id="TIGR04183">
    <property type="entry name" value="Por_Secre_tail"/>
    <property type="match status" value="1"/>
</dbReference>
<gene>
    <name evidence="5" type="ORF">I5907_05185</name>
</gene>
<dbReference type="RefSeq" id="WP_196989659.1">
    <property type="nucleotide sequence ID" value="NZ_JADWYR010000001.1"/>
</dbReference>
<dbReference type="SUPFAM" id="SSF51445">
    <property type="entry name" value="(Trans)glycosidases"/>
    <property type="match status" value="1"/>
</dbReference>
<accession>A0A931E8D9</accession>
<evidence type="ECO:0000313" key="5">
    <source>
        <dbReference type="EMBL" id="MBG9375616.1"/>
    </source>
</evidence>
<dbReference type="InterPro" id="IPR013529">
    <property type="entry name" value="Glyco_hydro_42_N"/>
</dbReference>
<dbReference type="GO" id="GO:0005975">
    <property type="term" value="P:carbohydrate metabolic process"/>
    <property type="evidence" value="ECO:0007669"/>
    <property type="project" value="InterPro"/>
</dbReference>
<dbReference type="GO" id="GO:0009341">
    <property type="term" value="C:beta-galactosidase complex"/>
    <property type="evidence" value="ECO:0007669"/>
    <property type="project" value="InterPro"/>
</dbReference>
<name>A0A931E8D9_9BACT</name>
<proteinExistence type="predicted"/>
<dbReference type="Pfam" id="PF02449">
    <property type="entry name" value="Glyco_hydro_42"/>
    <property type="match status" value="1"/>
</dbReference>
<evidence type="ECO:0000256" key="3">
    <source>
        <dbReference type="SAM" id="SignalP"/>
    </source>
</evidence>
<dbReference type="InterPro" id="IPR017853">
    <property type="entry name" value="GH"/>
</dbReference>